<proteinExistence type="predicted"/>
<feature type="region of interest" description="Disordered" evidence="1">
    <location>
        <begin position="99"/>
        <end position="138"/>
    </location>
</feature>
<protein>
    <submittedName>
        <fullName evidence="2">Uncharacterized protein</fullName>
    </submittedName>
</protein>
<gene>
    <name evidence="2" type="ORF">METZ01_LOCUS85887</name>
</gene>
<reference evidence="2" key="1">
    <citation type="submission" date="2018-05" db="EMBL/GenBank/DDBJ databases">
        <authorList>
            <person name="Lanie J.A."/>
            <person name="Ng W.-L."/>
            <person name="Kazmierczak K.M."/>
            <person name="Andrzejewski T.M."/>
            <person name="Davidsen T.M."/>
            <person name="Wayne K.J."/>
            <person name="Tettelin H."/>
            <person name="Glass J.I."/>
            <person name="Rusch D."/>
            <person name="Podicherti R."/>
            <person name="Tsui H.-C.T."/>
            <person name="Winkler M.E."/>
        </authorList>
    </citation>
    <scope>NUCLEOTIDE SEQUENCE</scope>
</reference>
<feature type="compositionally biased region" description="Acidic residues" evidence="1">
    <location>
        <begin position="100"/>
        <end position="111"/>
    </location>
</feature>
<dbReference type="AlphaFoldDB" id="A0A381V1C6"/>
<dbReference type="EMBL" id="UINC01007387">
    <property type="protein sequence ID" value="SVA33033.1"/>
    <property type="molecule type" value="Genomic_DNA"/>
</dbReference>
<evidence type="ECO:0000313" key="2">
    <source>
        <dbReference type="EMBL" id="SVA33033.1"/>
    </source>
</evidence>
<sequence length="138" mass="15175">MAVQQPFLIECLACGIDNIYSDFTTGRSAVCNQCREKLLSPNLISSHKGHTCDNCDMVFILKNKTEFMSGKSECQCGGSDFSAVDIGPFVADLQAVEASSFDEDESNDDDFDWCRPNPDDSLDGDYNNVFDDDPGFGK</sequence>
<organism evidence="2">
    <name type="scientific">marine metagenome</name>
    <dbReference type="NCBI Taxonomy" id="408172"/>
    <lineage>
        <taxon>unclassified sequences</taxon>
        <taxon>metagenomes</taxon>
        <taxon>ecological metagenomes</taxon>
    </lineage>
</organism>
<accession>A0A381V1C6</accession>
<evidence type="ECO:0000256" key="1">
    <source>
        <dbReference type="SAM" id="MobiDB-lite"/>
    </source>
</evidence>
<name>A0A381V1C6_9ZZZZ</name>